<evidence type="ECO:0000313" key="2">
    <source>
        <dbReference type="EMBL" id="QJA78547.1"/>
    </source>
</evidence>
<dbReference type="EMBL" id="MT141451">
    <property type="protein sequence ID" value="QJA61727.1"/>
    <property type="molecule type" value="Genomic_DNA"/>
</dbReference>
<name>A0A6M3K9Q3_9ZZZZ</name>
<evidence type="ECO:0000313" key="1">
    <source>
        <dbReference type="EMBL" id="QJA61727.1"/>
    </source>
</evidence>
<sequence>MTTLQLVNDTVDIGGTGQEPVTVFNRWGGERSVLFALDTTEKATISFDSLTRKYLWNGKDVKLLWYSKGIDEFAFDIVLTSKTAGNVIDMKMETSGLLFWPQHALTPEEIAQGIMQAEDVTDSIDIYHDSITPLHFSKEKAEKYKVGKLGQIKRILATDNTGKKTWCTQLKKNDRYQITIPFNWWLLAQPPITIDPDFGYKTAGNKYFQARDMIIGGSELNDQGTGTADSITAYVNSSVSSRKWKAAIYDTSGNLITNGDTPETTAGSTGDAWRTATYSVKPTVTNSVTYVLVHWGDAAPSGNWYVFYSEVAGTQYSQTLDYSAVSGVFPNPATFGTTGSRRTSIYCTFTLAAAGGNPWWYYNLRGN</sequence>
<gene>
    <name evidence="2" type="ORF">MM415A01052_0006</name>
    <name evidence="1" type="ORF">MM415B00896_0004</name>
</gene>
<dbReference type="EMBL" id="MT142342">
    <property type="protein sequence ID" value="QJA78547.1"/>
    <property type="molecule type" value="Genomic_DNA"/>
</dbReference>
<proteinExistence type="predicted"/>
<accession>A0A6M3K9Q3</accession>
<organism evidence="2">
    <name type="scientific">viral metagenome</name>
    <dbReference type="NCBI Taxonomy" id="1070528"/>
    <lineage>
        <taxon>unclassified sequences</taxon>
        <taxon>metagenomes</taxon>
        <taxon>organismal metagenomes</taxon>
    </lineage>
</organism>
<dbReference type="AlphaFoldDB" id="A0A6M3K9Q3"/>
<protein>
    <submittedName>
        <fullName evidence="2">Uncharacterized protein</fullName>
    </submittedName>
</protein>
<reference evidence="2" key="1">
    <citation type="submission" date="2020-03" db="EMBL/GenBank/DDBJ databases">
        <title>The deep terrestrial virosphere.</title>
        <authorList>
            <person name="Holmfeldt K."/>
            <person name="Nilsson E."/>
            <person name="Simone D."/>
            <person name="Lopez-Fernandez M."/>
            <person name="Wu X."/>
            <person name="de Brujin I."/>
            <person name="Lundin D."/>
            <person name="Andersson A."/>
            <person name="Bertilsson S."/>
            <person name="Dopson M."/>
        </authorList>
    </citation>
    <scope>NUCLEOTIDE SEQUENCE</scope>
    <source>
        <strain evidence="2">MM415A01052</strain>
        <strain evidence="1">MM415B00896</strain>
    </source>
</reference>